<dbReference type="EMBL" id="KZ293783">
    <property type="protein sequence ID" value="PBK79352.1"/>
    <property type="molecule type" value="Genomic_DNA"/>
</dbReference>
<accession>A0A2H3CJI1</accession>
<keyword evidence="2" id="KW-1185">Reference proteome</keyword>
<protein>
    <recommendedName>
        <fullName evidence="3">Heterokaryon incompatibility domain-containing protein</fullName>
    </recommendedName>
</protein>
<sequence length="294" mass="33547">MSKSSIGDLRAAVDAQIDWTVEVSKYREYGNALIEYARFPEVTISAHTEPDQAEEDIAVPLQRVYTGTKPVIMASLANTPCAKFGLQGVLERLNTTLGTSHTLDNRTLSSLLEDCITKKYDFGTAYGFLRTAWYTIDWSEILYRMRECEKKDREMRRCALHGSEIVVPYLYPRRGWDLYSNRVVPIWTFGGAVPRGISHAWVAEDERIDVWTPINGFEWPVPIPKGANLDLIRIEMLNKGLEYVWLDVLCLRQEGGLREDLRAEEWKLDVPTIGSVYHHFKTHCYLNGLGGLSV</sequence>
<dbReference type="InParanoid" id="A0A2H3CJI1"/>
<dbReference type="Proteomes" id="UP000217790">
    <property type="component" value="Unassembled WGS sequence"/>
</dbReference>
<reference evidence="2" key="1">
    <citation type="journal article" date="2017" name="Nat. Ecol. Evol.">
        <title>Genome expansion and lineage-specific genetic innovations in the forest pathogenic fungi Armillaria.</title>
        <authorList>
            <person name="Sipos G."/>
            <person name="Prasanna A.N."/>
            <person name="Walter M.C."/>
            <person name="O'Connor E."/>
            <person name="Balint B."/>
            <person name="Krizsan K."/>
            <person name="Kiss B."/>
            <person name="Hess J."/>
            <person name="Varga T."/>
            <person name="Slot J."/>
            <person name="Riley R."/>
            <person name="Boka B."/>
            <person name="Rigling D."/>
            <person name="Barry K."/>
            <person name="Lee J."/>
            <person name="Mihaltcheva S."/>
            <person name="LaButti K."/>
            <person name="Lipzen A."/>
            <person name="Waldron R."/>
            <person name="Moloney N.M."/>
            <person name="Sperisen C."/>
            <person name="Kredics L."/>
            <person name="Vagvoelgyi C."/>
            <person name="Patrignani A."/>
            <person name="Fitzpatrick D."/>
            <person name="Nagy I."/>
            <person name="Doyle S."/>
            <person name="Anderson J.B."/>
            <person name="Grigoriev I.V."/>
            <person name="Gueldener U."/>
            <person name="Muensterkoetter M."/>
            <person name="Nagy L.G."/>
        </authorList>
    </citation>
    <scope>NUCLEOTIDE SEQUENCE [LARGE SCALE GENOMIC DNA]</scope>
    <source>
        <strain evidence="2">Ar21-2</strain>
    </source>
</reference>
<evidence type="ECO:0000313" key="1">
    <source>
        <dbReference type="EMBL" id="PBK79352.1"/>
    </source>
</evidence>
<dbReference type="OrthoDB" id="5418601at2759"/>
<name>A0A2H3CJI1_ARMGA</name>
<evidence type="ECO:0000313" key="2">
    <source>
        <dbReference type="Proteomes" id="UP000217790"/>
    </source>
</evidence>
<evidence type="ECO:0008006" key="3">
    <source>
        <dbReference type="Google" id="ProtNLM"/>
    </source>
</evidence>
<proteinExistence type="predicted"/>
<dbReference type="AlphaFoldDB" id="A0A2H3CJI1"/>
<organism evidence="1 2">
    <name type="scientific">Armillaria gallica</name>
    <name type="common">Bulbous honey fungus</name>
    <name type="synonym">Armillaria bulbosa</name>
    <dbReference type="NCBI Taxonomy" id="47427"/>
    <lineage>
        <taxon>Eukaryota</taxon>
        <taxon>Fungi</taxon>
        <taxon>Dikarya</taxon>
        <taxon>Basidiomycota</taxon>
        <taxon>Agaricomycotina</taxon>
        <taxon>Agaricomycetes</taxon>
        <taxon>Agaricomycetidae</taxon>
        <taxon>Agaricales</taxon>
        <taxon>Marasmiineae</taxon>
        <taxon>Physalacriaceae</taxon>
        <taxon>Armillaria</taxon>
    </lineage>
</organism>
<gene>
    <name evidence="1" type="ORF">ARMGADRAFT_157454</name>
</gene>